<dbReference type="Pfam" id="PF25368">
    <property type="entry name" value="PUB10_N"/>
    <property type="match status" value="1"/>
</dbReference>
<dbReference type="PROSITE" id="PS50176">
    <property type="entry name" value="ARM_REPEAT"/>
    <property type="match status" value="1"/>
</dbReference>
<dbReference type="PANTHER" id="PTHR23315:SF116">
    <property type="entry name" value="RING-TYPE E3 UBIQUITIN TRANSFERASE"/>
    <property type="match status" value="1"/>
</dbReference>
<dbReference type="SMART" id="SM00185">
    <property type="entry name" value="ARM"/>
    <property type="match status" value="3"/>
</dbReference>
<organism evidence="9 10">
    <name type="scientific">Cannabis sativa</name>
    <name type="common">Hemp</name>
    <name type="synonym">Marijuana</name>
    <dbReference type="NCBI Taxonomy" id="3483"/>
    <lineage>
        <taxon>Eukaryota</taxon>
        <taxon>Viridiplantae</taxon>
        <taxon>Streptophyta</taxon>
        <taxon>Embryophyta</taxon>
        <taxon>Tracheophyta</taxon>
        <taxon>Spermatophyta</taxon>
        <taxon>Magnoliopsida</taxon>
        <taxon>eudicotyledons</taxon>
        <taxon>Gunneridae</taxon>
        <taxon>Pentapetalae</taxon>
        <taxon>rosids</taxon>
        <taxon>fabids</taxon>
        <taxon>Rosales</taxon>
        <taxon>Cannabaceae</taxon>
        <taxon>Cannabis</taxon>
    </lineage>
</organism>
<dbReference type="InterPro" id="IPR011989">
    <property type="entry name" value="ARM-like"/>
</dbReference>
<proteinExistence type="predicted"/>
<dbReference type="GO" id="GO:0061630">
    <property type="term" value="F:ubiquitin protein ligase activity"/>
    <property type="evidence" value="ECO:0007669"/>
    <property type="project" value="UniProtKB-EC"/>
</dbReference>
<dbReference type="SUPFAM" id="SSF57850">
    <property type="entry name" value="RING/U-box"/>
    <property type="match status" value="1"/>
</dbReference>
<dbReference type="GO" id="GO:0016567">
    <property type="term" value="P:protein ubiquitination"/>
    <property type="evidence" value="ECO:0007669"/>
    <property type="project" value="UniProtKB-UniPathway"/>
</dbReference>
<dbReference type="UniPathway" id="UPA00143"/>
<sequence>MIQRSHQNDRRSLNFPAVHPCEAISQGTLLSSLLSLSQAICDFHSKLFASQRRNAREAIRQVGVLLVFFEEVLDRGSILSDSSLLCLSEIHHTFQKIQFLLEDCSREGSRLWILTKCKFVASQFRILFQAVATALDVLPLDSIDVGGEVKELVDLVAKQARRAKFELANDDERVADEVFMIMSQFEKGIEPELRSIKLVLDYLEIRNWSDCNKEIRFLEEEIGYEFPDCKERDVTYLSGLVGLMSYSRGVIFEEFNHHRHHRNSNAEEDQLDTRMNLEGPSFLNPDDFRCPISLELMTDPVTISTGQTYDRASIQKWLKAGNLTCPKTGERLKNTELVPNSALKRLIQQFCAGNGIALTKLGRNNRDLKGTTVPSCRIAVEAMKFLSEFLVRRLVFGNERQKHKAAYEIRLLANSKINNRSCLIDAGAIPPLLNLLSSSSEACSQENVISGLLKLSKHPNGRVLIVECGGLHEILAVLKHGLSFEAKQTAAAIIFYISTVKEYRKLIGEIPEAIPALLELIKGGTACGKKNAIVAIFGLIFFPKNQKKVIENGTIPILIDILTHSDKPDLVTDSLSVLSTLADNVEGANSILQASALPLFKNTLQSSSSRAAKEHCISTLLSLCNNCGDEVVSVLAKDHSLMDLLYYNTVDGTPFAERKLVHSSKFFINTGKQDQSWVRQFNTNSLFEQVKFRGA</sequence>
<comment type="pathway">
    <text evidence="2">Protein modification; protein ubiquitination.</text>
</comment>
<keyword evidence="5" id="KW-0677">Repeat</keyword>
<dbReference type="InterPro" id="IPR058678">
    <property type="entry name" value="ARM_PUB"/>
</dbReference>
<dbReference type="SMART" id="SM00504">
    <property type="entry name" value="Ubox"/>
    <property type="match status" value="1"/>
</dbReference>
<evidence type="ECO:0000256" key="7">
    <source>
        <dbReference type="PROSITE-ProRule" id="PRU00259"/>
    </source>
</evidence>
<dbReference type="Gene3D" id="3.30.40.10">
    <property type="entry name" value="Zinc/RING finger domain, C3HC4 (zinc finger)"/>
    <property type="match status" value="1"/>
</dbReference>
<dbReference type="InterPro" id="IPR016024">
    <property type="entry name" value="ARM-type_fold"/>
</dbReference>
<dbReference type="CDD" id="cd16664">
    <property type="entry name" value="RING-Ubox_PUB"/>
    <property type="match status" value="1"/>
</dbReference>
<dbReference type="Proteomes" id="UP000583929">
    <property type="component" value="Unassembled WGS sequence"/>
</dbReference>
<evidence type="ECO:0000313" key="9">
    <source>
        <dbReference type="EMBL" id="KAF4390963.1"/>
    </source>
</evidence>
<dbReference type="Pfam" id="PF25598">
    <property type="entry name" value="ARM_PUB"/>
    <property type="match status" value="1"/>
</dbReference>
<keyword evidence="6" id="KW-0833">Ubl conjugation pathway</keyword>
<evidence type="ECO:0000256" key="1">
    <source>
        <dbReference type="ARBA" id="ARBA00000900"/>
    </source>
</evidence>
<comment type="caution">
    <text evidence="9">The sequence shown here is derived from an EMBL/GenBank/DDBJ whole genome shotgun (WGS) entry which is preliminary data.</text>
</comment>
<dbReference type="PANTHER" id="PTHR23315">
    <property type="entry name" value="U BOX DOMAIN-CONTAINING"/>
    <property type="match status" value="1"/>
</dbReference>
<accession>A0A7J6H6R8</accession>
<keyword evidence="4" id="KW-0808">Transferase</keyword>
<dbReference type="InterPro" id="IPR057623">
    <property type="entry name" value="PUB12-19-like_N"/>
</dbReference>
<dbReference type="InterPro" id="IPR003613">
    <property type="entry name" value="Ubox_domain"/>
</dbReference>
<dbReference type="InterPro" id="IPR013083">
    <property type="entry name" value="Znf_RING/FYVE/PHD"/>
</dbReference>
<feature type="domain" description="U-box" evidence="8">
    <location>
        <begin position="283"/>
        <end position="357"/>
    </location>
</feature>
<dbReference type="InterPro" id="IPR000225">
    <property type="entry name" value="Armadillo"/>
</dbReference>
<evidence type="ECO:0000256" key="4">
    <source>
        <dbReference type="ARBA" id="ARBA00022679"/>
    </source>
</evidence>
<evidence type="ECO:0000256" key="3">
    <source>
        <dbReference type="ARBA" id="ARBA00012483"/>
    </source>
</evidence>
<evidence type="ECO:0000256" key="2">
    <source>
        <dbReference type="ARBA" id="ARBA00004906"/>
    </source>
</evidence>
<dbReference type="SUPFAM" id="SSF48371">
    <property type="entry name" value="ARM repeat"/>
    <property type="match status" value="1"/>
</dbReference>
<evidence type="ECO:0000259" key="8">
    <source>
        <dbReference type="PROSITE" id="PS51698"/>
    </source>
</evidence>
<dbReference type="EC" id="2.3.2.27" evidence="3"/>
<dbReference type="AlphaFoldDB" id="A0A7J6H6R8"/>
<gene>
    <name evidence="9" type="ORF">G4B88_030641</name>
</gene>
<evidence type="ECO:0000313" key="10">
    <source>
        <dbReference type="Proteomes" id="UP000583929"/>
    </source>
</evidence>
<keyword evidence="10" id="KW-1185">Reference proteome</keyword>
<feature type="repeat" description="ARM" evidence="7">
    <location>
        <begin position="553"/>
        <end position="596"/>
    </location>
</feature>
<dbReference type="Pfam" id="PF04564">
    <property type="entry name" value="U-box"/>
    <property type="match status" value="1"/>
</dbReference>
<protein>
    <recommendedName>
        <fullName evidence="3">RING-type E3 ubiquitin transferase</fullName>
        <ecNumber evidence="3">2.3.2.27</ecNumber>
    </recommendedName>
</protein>
<dbReference type="EMBL" id="JAATIQ010000061">
    <property type="protein sequence ID" value="KAF4390963.1"/>
    <property type="molecule type" value="Genomic_DNA"/>
</dbReference>
<evidence type="ECO:0000256" key="6">
    <source>
        <dbReference type="ARBA" id="ARBA00022786"/>
    </source>
</evidence>
<dbReference type="PROSITE" id="PS51698">
    <property type="entry name" value="U_BOX"/>
    <property type="match status" value="1"/>
</dbReference>
<name>A0A7J6H6R8_CANSA</name>
<comment type="catalytic activity">
    <reaction evidence="1">
        <text>S-ubiquitinyl-[E2 ubiquitin-conjugating enzyme]-L-cysteine + [acceptor protein]-L-lysine = [E2 ubiquitin-conjugating enzyme]-L-cysteine + N(6)-ubiquitinyl-[acceptor protein]-L-lysine.</text>
        <dbReference type="EC" id="2.3.2.27"/>
    </reaction>
</comment>
<dbReference type="InterPro" id="IPR045210">
    <property type="entry name" value="RING-Ubox_PUB"/>
</dbReference>
<dbReference type="Gene3D" id="1.25.10.10">
    <property type="entry name" value="Leucine-rich Repeat Variant"/>
    <property type="match status" value="1"/>
</dbReference>
<evidence type="ECO:0000256" key="5">
    <source>
        <dbReference type="ARBA" id="ARBA00022737"/>
    </source>
</evidence>
<dbReference type="FunFam" id="3.30.40.10:FF:000455">
    <property type="entry name" value="RING-type E3 ubiquitin transferase"/>
    <property type="match status" value="1"/>
</dbReference>
<reference evidence="9 10" key="1">
    <citation type="journal article" date="2020" name="bioRxiv">
        <title>Sequence and annotation of 42 cannabis genomes reveals extensive copy number variation in cannabinoid synthesis and pathogen resistance genes.</title>
        <authorList>
            <person name="Mckernan K.J."/>
            <person name="Helbert Y."/>
            <person name="Kane L.T."/>
            <person name="Ebling H."/>
            <person name="Zhang L."/>
            <person name="Liu B."/>
            <person name="Eaton Z."/>
            <person name="Mclaughlin S."/>
            <person name="Kingan S."/>
            <person name="Baybayan P."/>
            <person name="Concepcion G."/>
            <person name="Jordan M."/>
            <person name="Riva A."/>
            <person name="Barbazuk W."/>
            <person name="Harkins T."/>
        </authorList>
    </citation>
    <scope>NUCLEOTIDE SEQUENCE [LARGE SCALE GENOMIC DNA]</scope>
    <source>
        <strain evidence="10">cv. Jamaican Lion 4</strain>
        <tissue evidence="9">Leaf</tissue>
    </source>
</reference>